<evidence type="ECO:0000256" key="6">
    <source>
        <dbReference type="ARBA" id="ARBA00022989"/>
    </source>
</evidence>
<evidence type="ECO:0000256" key="3">
    <source>
        <dbReference type="ARBA" id="ARBA00022519"/>
    </source>
</evidence>
<keyword evidence="7 9" id="KW-0472">Membrane</keyword>
<evidence type="ECO:0000256" key="8">
    <source>
        <dbReference type="ARBA" id="ARBA00023306"/>
    </source>
</evidence>
<proteinExistence type="predicted"/>
<organism evidence="11 12">
    <name type="scientific">Hyalomma marginatum</name>
    <dbReference type="NCBI Taxonomy" id="34627"/>
    <lineage>
        <taxon>Eukaryota</taxon>
        <taxon>Metazoa</taxon>
        <taxon>Ecdysozoa</taxon>
        <taxon>Arthropoda</taxon>
        <taxon>Chelicerata</taxon>
        <taxon>Arachnida</taxon>
        <taxon>Acari</taxon>
        <taxon>Parasitiformes</taxon>
        <taxon>Ixodida</taxon>
        <taxon>Ixodoidea</taxon>
        <taxon>Ixodidae</taxon>
        <taxon>Hyalomminae</taxon>
        <taxon>Hyalomma</taxon>
    </lineage>
</organism>
<evidence type="ECO:0000256" key="4">
    <source>
        <dbReference type="ARBA" id="ARBA00022618"/>
    </source>
</evidence>
<comment type="subcellular location">
    <subcellularLocation>
        <location evidence="1">Membrane</location>
    </subcellularLocation>
</comment>
<dbReference type="GO" id="GO:0051301">
    <property type="term" value="P:cell division"/>
    <property type="evidence" value="ECO:0007669"/>
    <property type="project" value="UniProtKB-KW"/>
</dbReference>
<evidence type="ECO:0000259" key="10">
    <source>
        <dbReference type="PROSITE" id="PS51779"/>
    </source>
</evidence>
<keyword evidence="3" id="KW-0997">Cell inner membrane</keyword>
<accession>A0A8S4BUC8</accession>
<evidence type="ECO:0000313" key="11">
    <source>
        <dbReference type="EMBL" id="CAG7591061.1"/>
    </source>
</evidence>
<feature type="transmembrane region" description="Helical" evidence="9">
    <location>
        <begin position="43"/>
        <end position="62"/>
    </location>
</feature>
<keyword evidence="4" id="KW-0132">Cell division</keyword>
<name>A0A8S4BUC8_9ACAR</name>
<dbReference type="InterPro" id="IPR026579">
    <property type="entry name" value="FtsQ"/>
</dbReference>
<keyword evidence="2" id="KW-1003">Cell membrane</keyword>
<dbReference type="PANTHER" id="PTHR35851">
    <property type="entry name" value="CELL DIVISION PROTEIN FTSQ"/>
    <property type="match status" value="1"/>
</dbReference>
<gene>
    <name evidence="11" type="ORF">MHYMCMPASI_00387</name>
</gene>
<keyword evidence="6 9" id="KW-1133">Transmembrane helix</keyword>
<dbReference type="PANTHER" id="PTHR35851:SF1">
    <property type="entry name" value="CELL DIVISION PROTEIN FTSQ"/>
    <property type="match status" value="1"/>
</dbReference>
<evidence type="ECO:0000256" key="9">
    <source>
        <dbReference type="SAM" id="Phobius"/>
    </source>
</evidence>
<evidence type="ECO:0000256" key="5">
    <source>
        <dbReference type="ARBA" id="ARBA00022692"/>
    </source>
</evidence>
<comment type="caution">
    <text evidence="11">The sequence shown here is derived from an EMBL/GenBank/DDBJ whole genome shotgun (WGS) entry which is preliminary data.</text>
</comment>
<dbReference type="Pfam" id="PF03799">
    <property type="entry name" value="FtsQ_DivIB_C"/>
    <property type="match status" value="1"/>
</dbReference>
<dbReference type="InterPro" id="IPR034746">
    <property type="entry name" value="POTRA"/>
</dbReference>
<protein>
    <submittedName>
        <fullName evidence="11">D-alanine--D-alanine ligase</fullName>
    </submittedName>
</protein>
<evidence type="ECO:0000256" key="2">
    <source>
        <dbReference type="ARBA" id="ARBA00022475"/>
    </source>
</evidence>
<dbReference type="AlphaFoldDB" id="A0A8S4BUC8"/>
<evidence type="ECO:0000256" key="7">
    <source>
        <dbReference type="ARBA" id="ARBA00023136"/>
    </source>
</evidence>
<keyword evidence="11" id="KW-0436">Ligase</keyword>
<feature type="domain" description="POTRA" evidence="10">
    <location>
        <begin position="77"/>
        <end position="145"/>
    </location>
</feature>
<reference evidence="11" key="1">
    <citation type="submission" date="2021-06" db="EMBL/GenBank/DDBJ databases">
        <authorList>
            <person name="Nardi T."/>
            <person name="Nardi T."/>
        </authorList>
    </citation>
    <scope>NUCLEOTIDE SEQUENCE</scope>
</reference>
<evidence type="ECO:0000313" key="12">
    <source>
        <dbReference type="Proteomes" id="UP000837675"/>
    </source>
</evidence>
<keyword evidence="5 9" id="KW-0812">Transmembrane</keyword>
<dbReference type="GO" id="GO:0016020">
    <property type="term" value="C:membrane"/>
    <property type="evidence" value="ECO:0007669"/>
    <property type="project" value="UniProtKB-SubCell"/>
</dbReference>
<dbReference type="Pfam" id="PF08478">
    <property type="entry name" value="POTRA_1"/>
    <property type="match status" value="1"/>
</dbReference>
<dbReference type="EMBL" id="CAJVAF010000148">
    <property type="protein sequence ID" value="CAG7591061.1"/>
    <property type="molecule type" value="Genomic_DNA"/>
</dbReference>
<dbReference type="InterPro" id="IPR005548">
    <property type="entry name" value="Cell_div_FtsQ/DivIB_C"/>
</dbReference>
<dbReference type="Proteomes" id="UP000837675">
    <property type="component" value="Unassembled WGS sequence"/>
</dbReference>
<keyword evidence="8" id="KW-0131">Cell cycle</keyword>
<dbReference type="InterPro" id="IPR013685">
    <property type="entry name" value="POTRA_FtsQ_type"/>
</dbReference>
<keyword evidence="12" id="KW-1185">Reference proteome</keyword>
<dbReference type="PROSITE" id="PS51779">
    <property type="entry name" value="POTRA"/>
    <property type="match status" value="1"/>
</dbReference>
<evidence type="ECO:0000256" key="1">
    <source>
        <dbReference type="ARBA" id="ARBA00004370"/>
    </source>
</evidence>
<dbReference type="GO" id="GO:0016874">
    <property type="term" value="F:ligase activity"/>
    <property type="evidence" value="ECO:0007669"/>
    <property type="project" value="UniProtKB-KW"/>
</dbReference>
<sequence>MRNSAVKIAKYTYLDTTDIHYGKQISSLLQPTRKKPFKKIIRVNILFLLGVAAIFCILAKFYTSEVDRFVDKLISKTVISELNIRGNIQVGKEEIINALDLSLPLEISDINALHIKEELLKNPLIKDVEVKINLPNMLILLVTERQPSALWFDQKQFHLIDEEGFIVKACVEFQEEENKYIIAVGINSNHQLKNLLEELKGYSISKKLFAVQLISNRRWNILLKNGLIVKLPENNVKEALVALDLILENYNPSKPFNIIDLRLAPGKVYAIF</sequence>